<name>A0A510L6I8_9FUSO</name>
<evidence type="ECO:0000313" key="3">
    <source>
        <dbReference type="Proteomes" id="UP000321561"/>
    </source>
</evidence>
<dbReference type="RefSeq" id="WP_197735194.1">
    <property type="nucleotide sequence ID" value="NZ_AP019846.1"/>
</dbReference>
<protein>
    <recommendedName>
        <fullName evidence="1">GmrSD restriction endonucleases N-terminal domain-containing protein</fullName>
    </recommendedName>
</protein>
<dbReference type="PANTHER" id="PTHR39639:SF1">
    <property type="entry name" value="DUF262 DOMAIN-CONTAINING PROTEIN"/>
    <property type="match status" value="1"/>
</dbReference>
<proteinExistence type="predicted"/>
<sequence>MSNLEKEIEKESSQIYRESYQMSIGELANLYRDDEIDIHPEFQRLFRWNSYQKTRLIESILLNIPIPSIFVNQNEKGVWDVIDGVQRLSTIFQFMGILKDENDKKIEPLILNATDYLPSLEGYGWSTGEKNFTKTQQLDFKRARMDVIIVKKGSDPKAKYELFQRLNTGGANLEPQEVRNCLIIMVNKSIFELICECESDENFSECVPVSDRKELEQYKKELVLRLLIGVNSDVSEFKYKDLSEMLDKEISRISENEDFNKEKFKENFLKRLKF</sequence>
<evidence type="ECO:0000313" key="2">
    <source>
        <dbReference type="EMBL" id="BBM58691.1"/>
    </source>
</evidence>
<dbReference type="PANTHER" id="PTHR39639">
    <property type="entry name" value="CHROMOSOME 16, WHOLE GENOME SHOTGUN SEQUENCE"/>
    <property type="match status" value="1"/>
</dbReference>
<dbReference type="EMBL" id="AP019846">
    <property type="protein sequence ID" value="BBM58691.1"/>
    <property type="molecule type" value="Genomic_DNA"/>
</dbReference>
<dbReference type="InterPro" id="IPR004919">
    <property type="entry name" value="GmrSD_N"/>
</dbReference>
<dbReference type="AlphaFoldDB" id="A0A510L6I8"/>
<feature type="domain" description="GmrSD restriction endonucleases N-terminal" evidence="1">
    <location>
        <begin position="28"/>
        <end position="183"/>
    </location>
</feature>
<dbReference type="Pfam" id="PF03235">
    <property type="entry name" value="GmrSD_N"/>
    <property type="match status" value="1"/>
</dbReference>
<reference evidence="2 3" key="1">
    <citation type="submission" date="2019-07" db="EMBL/GenBank/DDBJ databases">
        <title>Complete Genome Sequence of Leptotrichia hongkongensis Strain JMUB5056.</title>
        <authorList>
            <person name="Watanabe S."/>
            <person name="Cui L."/>
        </authorList>
    </citation>
    <scope>NUCLEOTIDE SEQUENCE [LARGE SCALE GENOMIC DNA]</scope>
    <source>
        <strain evidence="2 3">JMUB5056</strain>
    </source>
</reference>
<dbReference type="KEGG" id="lhg:JMUB5056_0271"/>
<accession>A0A510L6I8</accession>
<evidence type="ECO:0000259" key="1">
    <source>
        <dbReference type="Pfam" id="PF03235"/>
    </source>
</evidence>
<gene>
    <name evidence="2" type="ORF">JMUB5056_0271</name>
</gene>
<dbReference type="Proteomes" id="UP000321561">
    <property type="component" value="Chromosome"/>
</dbReference>
<organism evidence="2 3">
    <name type="scientific">Leptotrichia hongkongensis</name>
    <dbReference type="NCBI Taxonomy" id="554406"/>
    <lineage>
        <taxon>Bacteria</taxon>
        <taxon>Fusobacteriati</taxon>
        <taxon>Fusobacteriota</taxon>
        <taxon>Fusobacteriia</taxon>
        <taxon>Fusobacteriales</taxon>
        <taxon>Leptotrichiaceae</taxon>
        <taxon>Leptotrichia</taxon>
    </lineage>
</organism>